<evidence type="ECO:0000256" key="1">
    <source>
        <dbReference type="SAM" id="MobiDB-lite"/>
    </source>
</evidence>
<sequence length="143" mass="16345">MLQYIATSPSSCKRHHLRYHPEYGPHVTSQRASRTNSRLLDAFFREGARVQARALYLRNLFASSSMSTRYPCRFSRNWTNRASRSISPCQSETRITGCGAGRHWRTQARLHRSRTAFGSEDPAGGKDYRHEREMPSGAAWAPT</sequence>
<dbReference type="AlphaFoldDB" id="Q2K535"/>
<evidence type="ECO:0000313" key="3">
    <source>
        <dbReference type="Proteomes" id="UP000001936"/>
    </source>
</evidence>
<dbReference type="HOGENOM" id="CLU_1804633_0_0_5"/>
<feature type="compositionally biased region" description="Basic and acidic residues" evidence="1">
    <location>
        <begin position="123"/>
        <end position="134"/>
    </location>
</feature>
<dbReference type="Proteomes" id="UP000001936">
    <property type="component" value="Chromosome"/>
</dbReference>
<name>Q2K535_RHIEC</name>
<organism evidence="2 3">
    <name type="scientific">Rhizobium etli (strain ATCC 51251 / DSM 11541 / JCM 21823 / NBRC 15573 / CFN 42)</name>
    <dbReference type="NCBI Taxonomy" id="347834"/>
    <lineage>
        <taxon>Bacteria</taxon>
        <taxon>Pseudomonadati</taxon>
        <taxon>Pseudomonadota</taxon>
        <taxon>Alphaproteobacteria</taxon>
        <taxon>Hyphomicrobiales</taxon>
        <taxon>Rhizobiaceae</taxon>
        <taxon>Rhizobium/Agrobacterium group</taxon>
        <taxon>Rhizobium</taxon>
    </lineage>
</organism>
<protein>
    <submittedName>
        <fullName evidence="2">Uncharacterized protein</fullName>
    </submittedName>
</protein>
<evidence type="ECO:0000313" key="2">
    <source>
        <dbReference type="EMBL" id="ABC92051.1"/>
    </source>
</evidence>
<dbReference type="EMBL" id="CP000133">
    <property type="protein sequence ID" value="ABC92051.1"/>
    <property type="molecule type" value="Genomic_DNA"/>
</dbReference>
<accession>Q2K535</accession>
<feature type="region of interest" description="Disordered" evidence="1">
    <location>
        <begin position="112"/>
        <end position="143"/>
    </location>
</feature>
<dbReference type="KEGG" id="ret:RHE_CH03287"/>
<reference evidence="2 3" key="1">
    <citation type="journal article" date="2006" name="Proc. Natl. Acad. Sci. U.S.A.">
        <title>The partitioned Rhizobium etli genome: genetic and metabolic redundancy in seven interacting replicons.</title>
        <authorList>
            <person name="Gonzalez V."/>
            <person name="Santamaria R.I."/>
            <person name="Bustos P."/>
            <person name="Hernandez-Gonzalez I."/>
            <person name="Medrano-Soto A."/>
            <person name="Moreno-Hagelsieb G."/>
            <person name="Janga S.C."/>
            <person name="Ramirez M.A."/>
            <person name="Jimenez-Jacinto V."/>
            <person name="Collado-Vides J."/>
            <person name="Davila G."/>
        </authorList>
    </citation>
    <scope>NUCLEOTIDE SEQUENCE [LARGE SCALE GENOMIC DNA]</scope>
    <source>
        <strain evidence="3">ATCC 51251 / DSM 11541 / JCM 21823 / NBRC 15573 / CFN 42</strain>
    </source>
</reference>
<gene>
    <name evidence="2" type="ordered locus">RHE_CH03287</name>
</gene>
<keyword evidence="3" id="KW-1185">Reference proteome</keyword>
<proteinExistence type="predicted"/>